<dbReference type="SFLD" id="SFLDS00019">
    <property type="entry name" value="Glutathione_Transferase_(cytos"/>
    <property type="match status" value="1"/>
</dbReference>
<evidence type="ECO:0000313" key="4">
    <source>
        <dbReference type="EMBL" id="CAG1982856.1"/>
    </source>
</evidence>
<dbReference type="InterPro" id="IPR040079">
    <property type="entry name" value="Glutathione_S-Trfase"/>
</dbReference>
<dbReference type="CDD" id="cd03046">
    <property type="entry name" value="GST_N_GTT1_like"/>
    <property type="match status" value="1"/>
</dbReference>
<evidence type="ECO:0008006" key="6">
    <source>
        <dbReference type="Google" id="ProtNLM"/>
    </source>
</evidence>
<dbReference type="AlphaFoldDB" id="A0A4U9FI82"/>
<protein>
    <recommendedName>
        <fullName evidence="6">Glutathione S-transferase</fullName>
    </recommendedName>
</protein>
<organism evidence="5">
    <name type="scientific">Gibberella zeae</name>
    <name type="common">Wheat head blight fungus</name>
    <name type="synonym">Fusarium graminearum</name>
    <dbReference type="NCBI Taxonomy" id="5518"/>
    <lineage>
        <taxon>Eukaryota</taxon>
        <taxon>Fungi</taxon>
        <taxon>Dikarya</taxon>
        <taxon>Ascomycota</taxon>
        <taxon>Pezizomycotina</taxon>
        <taxon>Sordariomycetes</taxon>
        <taxon>Hypocreomycetidae</taxon>
        <taxon>Hypocreales</taxon>
        <taxon>Nectriaceae</taxon>
        <taxon>Fusarium</taxon>
    </lineage>
</organism>
<evidence type="ECO:0000313" key="5">
    <source>
        <dbReference type="EMBL" id="VIO52175.1"/>
    </source>
</evidence>
<dbReference type="SFLD" id="SFLDG00358">
    <property type="entry name" value="Main_(cytGST)"/>
    <property type="match status" value="1"/>
</dbReference>
<dbReference type="InterPro" id="IPR004045">
    <property type="entry name" value="Glutathione_S-Trfase_N"/>
</dbReference>
<dbReference type="EMBL" id="CAAKMV010000022">
    <property type="protein sequence ID" value="VIO52175.1"/>
    <property type="molecule type" value="Genomic_DNA"/>
</dbReference>
<dbReference type="PANTHER" id="PTHR44051">
    <property type="entry name" value="GLUTATHIONE S-TRANSFERASE-RELATED"/>
    <property type="match status" value="1"/>
</dbReference>
<reference evidence="4" key="2">
    <citation type="submission" date="2021-03" db="EMBL/GenBank/DDBJ databases">
        <authorList>
            <person name="Alouane T."/>
            <person name="Langin T."/>
            <person name="Bonhomme L."/>
        </authorList>
    </citation>
    <scope>NUCLEOTIDE SEQUENCE</scope>
    <source>
        <strain evidence="4">MDC_Fg202</strain>
    </source>
</reference>
<evidence type="ECO:0000259" key="3">
    <source>
        <dbReference type="PROSITE" id="PS50405"/>
    </source>
</evidence>
<dbReference type="InterPro" id="IPR004046">
    <property type="entry name" value="GST_C"/>
</dbReference>
<dbReference type="InterPro" id="IPR036282">
    <property type="entry name" value="Glutathione-S-Trfase_C_sf"/>
</dbReference>
<accession>A0A4U9FI82</accession>
<dbReference type="Pfam" id="PF13409">
    <property type="entry name" value="GST_N_2"/>
    <property type="match status" value="1"/>
</dbReference>
<dbReference type="Gene3D" id="3.40.30.10">
    <property type="entry name" value="Glutaredoxin"/>
    <property type="match status" value="1"/>
</dbReference>
<sequence length="369" mass="42006">MSFKRRLVTPSKTVQEFLDRHPEVQTSSEAKAQLDAFHQDDTFCIVTKIFGNTILHQEYDGESRKRVFAFAYVEDPEALAWYEENRQDDIDTETCDCAVGAMEGYDHCLHESMVEVKKADCEKHKDDEEPDPDCPACWPVLCGISFNMPLTVHHLQVSQSERIPWLCEELNIPYDLKLYKRSPLLAPPEFKTLHPMGAAPVIQDGPITLAESAACIEYISNKYANGSLFVRPDDPAYADFLYWWHFPAGTLGPALGRIMLIKSAKLGDDNPVVQFGKAKYNQALKMLDDRVKDNEWLAGKEFTAADIMVVFPLTTMRYFSPYSLEEYPNIVKYLERIAGRKAYQRTMEKIDPGMELATGVNPPKSPFKL</sequence>
<dbReference type="PROSITE" id="PS50404">
    <property type="entry name" value="GST_NTER"/>
    <property type="match status" value="1"/>
</dbReference>
<name>A0A4U9FI82_GIBZA</name>
<proteinExistence type="inferred from homology"/>
<feature type="domain" description="GST N-terminal" evidence="2">
    <location>
        <begin position="148"/>
        <end position="227"/>
    </location>
</feature>
<dbReference type="PANTHER" id="PTHR44051:SF9">
    <property type="entry name" value="GLUTATHIONE S-TRANSFERASE 1"/>
    <property type="match status" value="1"/>
</dbReference>
<dbReference type="Proteomes" id="UP000746612">
    <property type="component" value="Unassembled WGS sequence"/>
</dbReference>
<dbReference type="SUPFAM" id="SSF47616">
    <property type="entry name" value="GST C-terminal domain-like"/>
    <property type="match status" value="1"/>
</dbReference>
<dbReference type="Gene3D" id="1.20.1050.10">
    <property type="match status" value="1"/>
</dbReference>
<dbReference type="PROSITE" id="PS50405">
    <property type="entry name" value="GST_CTER"/>
    <property type="match status" value="1"/>
</dbReference>
<dbReference type="Pfam" id="PF00043">
    <property type="entry name" value="GST_C"/>
    <property type="match status" value="1"/>
</dbReference>
<comment type="similarity">
    <text evidence="1">Belongs to the GST superfamily.</text>
</comment>
<dbReference type="InterPro" id="IPR010987">
    <property type="entry name" value="Glutathione-S-Trfase_C-like"/>
</dbReference>
<dbReference type="SUPFAM" id="SSF52833">
    <property type="entry name" value="Thioredoxin-like"/>
    <property type="match status" value="1"/>
</dbReference>
<reference evidence="5" key="1">
    <citation type="submission" date="2019-04" db="EMBL/GenBank/DDBJ databases">
        <authorList>
            <person name="Melise S."/>
            <person name="Noan J."/>
            <person name="Okalmin O."/>
        </authorList>
    </citation>
    <scope>NUCLEOTIDE SEQUENCE</scope>
    <source>
        <strain evidence="5">FN9</strain>
    </source>
</reference>
<gene>
    <name evidence="5" type="ORF">FUG_LOCUS18600</name>
    <name evidence="4" type="ORF">MDCFG202_LOCUS232204</name>
</gene>
<feature type="domain" description="GST C-terminal" evidence="3">
    <location>
        <begin position="233"/>
        <end position="367"/>
    </location>
</feature>
<dbReference type="EMBL" id="CAJPIJ010000129">
    <property type="protein sequence ID" value="CAG1982856.1"/>
    <property type="molecule type" value="Genomic_DNA"/>
</dbReference>
<evidence type="ECO:0000259" key="2">
    <source>
        <dbReference type="PROSITE" id="PS50404"/>
    </source>
</evidence>
<dbReference type="SFLD" id="SFLDG01150">
    <property type="entry name" value="Main.1:_Beta-like"/>
    <property type="match status" value="1"/>
</dbReference>
<evidence type="ECO:0000256" key="1">
    <source>
        <dbReference type="ARBA" id="ARBA00007409"/>
    </source>
</evidence>
<dbReference type="InterPro" id="IPR036249">
    <property type="entry name" value="Thioredoxin-like_sf"/>
</dbReference>